<evidence type="ECO:0000313" key="6">
    <source>
        <dbReference type="Proteomes" id="UP000008139"/>
    </source>
</evidence>
<gene>
    <name evidence="5" type="ordered locus">Hipma_0579</name>
</gene>
<dbReference type="SMART" id="SM00382">
    <property type="entry name" value="AAA"/>
    <property type="match status" value="1"/>
</dbReference>
<dbReference type="eggNOG" id="COG3842">
    <property type="taxonomic scope" value="Bacteria"/>
</dbReference>
<dbReference type="AlphaFoldDB" id="F2LUU4"/>
<dbReference type="InterPro" id="IPR027417">
    <property type="entry name" value="P-loop_NTPase"/>
</dbReference>
<dbReference type="RefSeq" id="WP_013681590.1">
    <property type="nucleotide sequence ID" value="NC_015318.1"/>
</dbReference>
<dbReference type="STRING" id="760142.Hipma_0579"/>
<dbReference type="GO" id="GO:0005524">
    <property type="term" value="F:ATP binding"/>
    <property type="evidence" value="ECO:0007669"/>
    <property type="project" value="UniProtKB-KW"/>
</dbReference>
<dbReference type="InterPro" id="IPR003593">
    <property type="entry name" value="AAA+_ATPase"/>
</dbReference>
<keyword evidence="5" id="KW-0378">Hydrolase</keyword>
<dbReference type="PANTHER" id="PTHR42781:SF4">
    <property type="entry name" value="SPERMIDINE_PUTRESCINE IMPORT ATP-BINDING PROTEIN POTA"/>
    <property type="match status" value="1"/>
</dbReference>
<dbReference type="InParanoid" id="F2LUU4"/>
<dbReference type="PANTHER" id="PTHR42781">
    <property type="entry name" value="SPERMIDINE/PUTRESCINE IMPORT ATP-BINDING PROTEIN POTA"/>
    <property type="match status" value="1"/>
</dbReference>
<dbReference type="KEGG" id="hmr:Hipma_0579"/>
<dbReference type="SUPFAM" id="SSF50331">
    <property type="entry name" value="MOP-like"/>
    <property type="match status" value="1"/>
</dbReference>
<dbReference type="EMBL" id="CP002606">
    <property type="protein sequence ID" value="AEA33549.1"/>
    <property type="molecule type" value="Genomic_DNA"/>
</dbReference>
<keyword evidence="2" id="KW-0547">Nucleotide-binding</keyword>
<dbReference type="Pfam" id="PF08402">
    <property type="entry name" value="TOBE_2"/>
    <property type="match status" value="1"/>
</dbReference>
<dbReference type="PROSITE" id="PS00211">
    <property type="entry name" value="ABC_TRANSPORTER_1"/>
    <property type="match status" value="1"/>
</dbReference>
<evidence type="ECO:0000256" key="2">
    <source>
        <dbReference type="ARBA" id="ARBA00022741"/>
    </source>
</evidence>
<protein>
    <submittedName>
        <fullName evidence="5">Molybdate-transporting ATPase</fullName>
        <ecNumber evidence="5">3.6.3.29</ecNumber>
    </submittedName>
</protein>
<reference evidence="5 6" key="1">
    <citation type="journal article" date="2011" name="Stand. Genomic Sci.">
        <title>Complete genome sequence of the thermophilic sulfur-reducer Hippea maritima type strain (MH(2)).</title>
        <authorList>
            <person name="Huntemann M."/>
            <person name="Lu M."/>
            <person name="Nolan M."/>
            <person name="Lapidus A."/>
            <person name="Lucas S."/>
            <person name="Hammon N."/>
            <person name="Deshpande S."/>
            <person name="Cheng J.F."/>
            <person name="Tapia R."/>
            <person name="Han C."/>
            <person name="Goodwin L."/>
            <person name="Pitluck S."/>
            <person name="Liolios K."/>
            <person name="Pagani I."/>
            <person name="Ivanova N."/>
            <person name="Ovchinikova G."/>
            <person name="Pati A."/>
            <person name="Chen A."/>
            <person name="Palaniappan K."/>
            <person name="Land M."/>
            <person name="Hauser L."/>
            <person name="Jeffries C.D."/>
            <person name="Detter J.C."/>
            <person name="Brambilla E.M."/>
            <person name="Rohde M."/>
            <person name="Spring S."/>
            <person name="Goker M."/>
            <person name="Woyke T."/>
            <person name="Bristow J."/>
            <person name="Eisen J.A."/>
            <person name="Markowitz V."/>
            <person name="Hugenholtz P."/>
            <person name="Kyrpides N.C."/>
            <person name="Klenk H.P."/>
            <person name="Mavromatis K."/>
        </authorList>
    </citation>
    <scope>NUCLEOTIDE SEQUENCE [LARGE SCALE GENOMIC DNA]</scope>
    <source>
        <strain evidence="6">ATCC 700847 / DSM 10411 / MH2</strain>
    </source>
</reference>
<evidence type="ECO:0000256" key="1">
    <source>
        <dbReference type="ARBA" id="ARBA00022448"/>
    </source>
</evidence>
<dbReference type="InterPro" id="IPR050093">
    <property type="entry name" value="ABC_SmlMolc_Importer"/>
</dbReference>
<evidence type="ECO:0000256" key="3">
    <source>
        <dbReference type="ARBA" id="ARBA00022840"/>
    </source>
</evidence>
<keyword evidence="1" id="KW-0813">Transport</keyword>
<keyword evidence="3" id="KW-0067">ATP-binding</keyword>
<sequence length="351" mass="40054">MIKLNFFKAFEKLNIKVELNFDGLRNVIFGPSGSGKSSILKMIAGFYNPDNGFIRFKNECFFNSLKGIKIATHKRNVGYLPQEWTLFPHLTIKENILYPIKARKMEFDRALFEFFVNKAELSQYLDAFPEEISGGQKQRVALIRALMAKPKLLLLDEPFSALDRSIAEKLRYFLVKMVEELEIPTIFVSHNLEEAFSFAENMAIIKNGLILEASKKDELFRKPIYVESAESLGFKNVFKIDGKTANSVNIKGFWFEVEKIEGDYCCIRPEDILVLRDNADNSDRENVLKGKISSIECVGTHTVLEFNAGGLILFINIPNHAVYKMGLKKGKNITISLKRNSLTTCKTFRGF</sequence>
<keyword evidence="6" id="KW-1185">Reference proteome</keyword>
<dbReference type="GO" id="GO:0016887">
    <property type="term" value="F:ATP hydrolysis activity"/>
    <property type="evidence" value="ECO:0007669"/>
    <property type="project" value="InterPro"/>
</dbReference>
<dbReference type="OrthoDB" id="9809450at2"/>
<evidence type="ECO:0000313" key="5">
    <source>
        <dbReference type="EMBL" id="AEA33549.1"/>
    </source>
</evidence>
<feature type="domain" description="ABC transporter" evidence="4">
    <location>
        <begin position="1"/>
        <end position="232"/>
    </location>
</feature>
<proteinExistence type="predicted"/>
<dbReference type="InterPro" id="IPR017871">
    <property type="entry name" value="ABC_transporter-like_CS"/>
</dbReference>
<dbReference type="HOGENOM" id="CLU_000604_1_1_7"/>
<dbReference type="InterPro" id="IPR003439">
    <property type="entry name" value="ABC_transporter-like_ATP-bd"/>
</dbReference>
<accession>F2LUU4</accession>
<dbReference type="Proteomes" id="UP000008139">
    <property type="component" value="Chromosome"/>
</dbReference>
<dbReference type="InterPro" id="IPR013611">
    <property type="entry name" value="Transp-assoc_OB_typ2"/>
</dbReference>
<dbReference type="Gene3D" id="2.40.50.100">
    <property type="match status" value="1"/>
</dbReference>
<dbReference type="GO" id="GO:0022857">
    <property type="term" value="F:transmembrane transporter activity"/>
    <property type="evidence" value="ECO:0007669"/>
    <property type="project" value="InterPro"/>
</dbReference>
<organism evidence="5 6">
    <name type="scientific">Hippea maritima (strain ATCC 700847 / DSM 10411 / MH2)</name>
    <dbReference type="NCBI Taxonomy" id="760142"/>
    <lineage>
        <taxon>Bacteria</taxon>
        <taxon>Pseudomonadati</taxon>
        <taxon>Campylobacterota</taxon>
        <taxon>Desulfurellia</taxon>
        <taxon>Desulfurellales</taxon>
        <taxon>Hippeaceae</taxon>
        <taxon>Hippea</taxon>
    </lineage>
</organism>
<dbReference type="PROSITE" id="PS50893">
    <property type="entry name" value="ABC_TRANSPORTER_2"/>
    <property type="match status" value="1"/>
</dbReference>
<dbReference type="GO" id="GO:0043190">
    <property type="term" value="C:ATP-binding cassette (ABC) transporter complex"/>
    <property type="evidence" value="ECO:0007669"/>
    <property type="project" value="InterPro"/>
</dbReference>
<dbReference type="InterPro" id="IPR008995">
    <property type="entry name" value="Mo/tungstate-bd_C_term_dom"/>
</dbReference>
<dbReference type="Gene3D" id="3.40.50.300">
    <property type="entry name" value="P-loop containing nucleotide triphosphate hydrolases"/>
    <property type="match status" value="1"/>
</dbReference>
<reference evidence="6" key="2">
    <citation type="submission" date="2011-03" db="EMBL/GenBank/DDBJ databases">
        <title>The complete genome of Hippea maritima DSM 10411.</title>
        <authorList>
            <consortium name="US DOE Joint Genome Institute (JGI-PGF)"/>
            <person name="Lucas S."/>
            <person name="Copeland A."/>
            <person name="Lapidus A."/>
            <person name="Bruce D."/>
            <person name="Goodwin L."/>
            <person name="Pitluck S."/>
            <person name="Peters L."/>
            <person name="Kyrpides N."/>
            <person name="Mavromatis K."/>
            <person name="Pagani I."/>
            <person name="Ivanova N."/>
            <person name="Mikhailova N."/>
            <person name="Lu M."/>
            <person name="Detter J.C."/>
            <person name="Tapia R."/>
            <person name="Han C."/>
            <person name="Land M."/>
            <person name="Hauser L."/>
            <person name="Markowitz V."/>
            <person name="Cheng J.-F."/>
            <person name="Hugenholtz P."/>
            <person name="Woyke T."/>
            <person name="Wu D."/>
            <person name="Spring S."/>
            <person name="Schroeder M."/>
            <person name="Brambilla E."/>
            <person name="Klenk H.-P."/>
            <person name="Eisen J.A."/>
        </authorList>
    </citation>
    <scope>NUCLEOTIDE SEQUENCE [LARGE SCALE GENOMIC DNA]</scope>
    <source>
        <strain evidence="6">ATCC 700847 / DSM 10411 / MH2</strain>
    </source>
</reference>
<name>F2LUU4_HIPMA</name>
<dbReference type="Pfam" id="PF00005">
    <property type="entry name" value="ABC_tran"/>
    <property type="match status" value="1"/>
</dbReference>
<evidence type="ECO:0000259" key="4">
    <source>
        <dbReference type="PROSITE" id="PS50893"/>
    </source>
</evidence>
<dbReference type="SUPFAM" id="SSF52540">
    <property type="entry name" value="P-loop containing nucleoside triphosphate hydrolases"/>
    <property type="match status" value="1"/>
</dbReference>
<dbReference type="EC" id="3.6.3.29" evidence="5"/>